<name>A0ABQ5APG2_9ASTR</name>
<sequence>MSPFLFILTMEGLHAMVSKAVNTGLFKGASIGHGNINISHLLYADDAIFINVHKSKLSPVNVPGEDVSNMALVLGCGVAKLPMMYLGCLLVATWGDAVLGNLPTYYMSLYWMPKSVQNRIESMRNIFFLGGDLDEKKLTWVKWETCLASKAMGGLGIGSIFVLNDALLFKWIWRFRTYSNSLWVNVIKEIHGTDGGIGTSRAGNSTHSPWNCIVQSASKLQAKGIDLLALCSRSVGDGHSISFWNERWCGGRTFKEMFPHVYTLEVNKSCTVAQRINIKDWPSVLRRSPRGGAGSNQLDELLEVICHVSLFASVNGWKWELDISGFSVSSARSYIDEHTLLGSFTSTRWLRCIPIKVNDLWGLLARWYALDIPEVSNIVEWYSWLDTAHVSNHARSILEGIASTMLWSIWNFRNASVFSMTKPKKANIWDSIVHQSFLWISSRNPKCRFRWLDWLRNPIETHL</sequence>
<gene>
    <name evidence="1" type="ORF">Tco_0824541</name>
</gene>
<accession>A0ABQ5APG2</accession>
<proteinExistence type="predicted"/>
<dbReference type="Proteomes" id="UP001151760">
    <property type="component" value="Unassembled WGS sequence"/>
</dbReference>
<dbReference type="PANTHER" id="PTHR33116">
    <property type="entry name" value="REVERSE TRANSCRIPTASE ZINC-BINDING DOMAIN-CONTAINING PROTEIN-RELATED-RELATED"/>
    <property type="match status" value="1"/>
</dbReference>
<protein>
    <recommendedName>
        <fullName evidence="3">RNA-directed DNA polymerase, eukaryota, reverse transcriptase zinc-binding domain protein</fullName>
    </recommendedName>
</protein>
<reference evidence="1" key="1">
    <citation type="journal article" date="2022" name="Int. J. Mol. Sci.">
        <title>Draft Genome of Tanacetum Coccineum: Genomic Comparison of Closely Related Tanacetum-Family Plants.</title>
        <authorList>
            <person name="Yamashiro T."/>
            <person name="Shiraishi A."/>
            <person name="Nakayama K."/>
            <person name="Satake H."/>
        </authorList>
    </citation>
    <scope>NUCLEOTIDE SEQUENCE</scope>
</reference>
<dbReference type="EMBL" id="BQNB010012422">
    <property type="protein sequence ID" value="GJT03372.1"/>
    <property type="molecule type" value="Genomic_DNA"/>
</dbReference>
<comment type="caution">
    <text evidence="1">The sequence shown here is derived from an EMBL/GenBank/DDBJ whole genome shotgun (WGS) entry which is preliminary data.</text>
</comment>
<evidence type="ECO:0008006" key="3">
    <source>
        <dbReference type="Google" id="ProtNLM"/>
    </source>
</evidence>
<dbReference type="PANTHER" id="PTHR33116:SF77">
    <property type="entry name" value="RNA-DIRECTED DNA POLYMERASE"/>
    <property type="match status" value="1"/>
</dbReference>
<evidence type="ECO:0000313" key="1">
    <source>
        <dbReference type="EMBL" id="GJT03372.1"/>
    </source>
</evidence>
<evidence type="ECO:0000313" key="2">
    <source>
        <dbReference type="Proteomes" id="UP001151760"/>
    </source>
</evidence>
<reference evidence="1" key="2">
    <citation type="submission" date="2022-01" db="EMBL/GenBank/DDBJ databases">
        <authorList>
            <person name="Yamashiro T."/>
            <person name="Shiraishi A."/>
            <person name="Satake H."/>
            <person name="Nakayama K."/>
        </authorList>
    </citation>
    <scope>NUCLEOTIDE SEQUENCE</scope>
</reference>
<keyword evidence="2" id="KW-1185">Reference proteome</keyword>
<organism evidence="1 2">
    <name type="scientific">Tanacetum coccineum</name>
    <dbReference type="NCBI Taxonomy" id="301880"/>
    <lineage>
        <taxon>Eukaryota</taxon>
        <taxon>Viridiplantae</taxon>
        <taxon>Streptophyta</taxon>
        <taxon>Embryophyta</taxon>
        <taxon>Tracheophyta</taxon>
        <taxon>Spermatophyta</taxon>
        <taxon>Magnoliopsida</taxon>
        <taxon>eudicotyledons</taxon>
        <taxon>Gunneridae</taxon>
        <taxon>Pentapetalae</taxon>
        <taxon>asterids</taxon>
        <taxon>campanulids</taxon>
        <taxon>Asterales</taxon>
        <taxon>Asteraceae</taxon>
        <taxon>Asteroideae</taxon>
        <taxon>Anthemideae</taxon>
        <taxon>Anthemidinae</taxon>
        <taxon>Tanacetum</taxon>
    </lineage>
</organism>